<dbReference type="AlphaFoldDB" id="A0A2M4CE78"/>
<name>A0A2M4CE78_9DIPT</name>
<keyword evidence="1" id="KW-0732">Signal</keyword>
<evidence type="ECO:0000256" key="1">
    <source>
        <dbReference type="SAM" id="SignalP"/>
    </source>
</evidence>
<feature type="chain" id="PRO_5014818087" evidence="1">
    <location>
        <begin position="20"/>
        <end position="70"/>
    </location>
</feature>
<reference evidence="2" key="1">
    <citation type="submission" date="2018-01" db="EMBL/GenBank/DDBJ databases">
        <title>An insight into the sialome of Amazonian anophelines.</title>
        <authorList>
            <person name="Ribeiro J.M."/>
            <person name="Scarpassa V."/>
            <person name="Calvo E."/>
        </authorList>
    </citation>
    <scope>NUCLEOTIDE SEQUENCE</scope>
    <source>
        <tissue evidence="2">Salivary glands</tissue>
    </source>
</reference>
<proteinExistence type="predicted"/>
<evidence type="ECO:0000313" key="2">
    <source>
        <dbReference type="EMBL" id="MBW63613.1"/>
    </source>
</evidence>
<protein>
    <submittedName>
        <fullName evidence="2">Putative secreted protein</fullName>
    </submittedName>
</protein>
<sequence>MMVMMIRVLVNLFLSLSLSLCPNCQSIACATYDDLQHRGALTNGGAIQRMNPGGPGGGKAWTQITRTRLT</sequence>
<dbReference type="EMBL" id="GGFJ01014472">
    <property type="protein sequence ID" value="MBW63613.1"/>
    <property type="molecule type" value="Transcribed_RNA"/>
</dbReference>
<feature type="signal peptide" evidence="1">
    <location>
        <begin position="1"/>
        <end position="19"/>
    </location>
</feature>
<organism evidence="2">
    <name type="scientific">Anopheles marajoara</name>
    <dbReference type="NCBI Taxonomy" id="58244"/>
    <lineage>
        <taxon>Eukaryota</taxon>
        <taxon>Metazoa</taxon>
        <taxon>Ecdysozoa</taxon>
        <taxon>Arthropoda</taxon>
        <taxon>Hexapoda</taxon>
        <taxon>Insecta</taxon>
        <taxon>Pterygota</taxon>
        <taxon>Neoptera</taxon>
        <taxon>Endopterygota</taxon>
        <taxon>Diptera</taxon>
        <taxon>Nematocera</taxon>
        <taxon>Culicoidea</taxon>
        <taxon>Culicidae</taxon>
        <taxon>Anophelinae</taxon>
        <taxon>Anopheles</taxon>
    </lineage>
</organism>
<accession>A0A2M4CE78</accession>